<dbReference type="Pfam" id="PF02534">
    <property type="entry name" value="T4SS-DNA_transf"/>
    <property type="match status" value="1"/>
</dbReference>
<sequence>MSTENKQPYEIEIGTSKHRETTRIIGMKKADRFRHMYMIGKTGTGKTTLYQNMVLQDIKAGRGVCFVDPHGEAIDFILQRIPKNRIDDVVLFDPANTDFPVGLNLLEWKDESDKDFLVSEAIQIFYKIFDPDQTGVIGPQFEHWMRNAALTVMADPEGGTLLEIPRLFVDKNFEMSKRKFLKDPIVQEFWEKQMAKTAEFHRSEMLNYFTSKFGRFMTNTMMKNIIGQKKSSFNIQEIIDGEKILLINLSKGKIGEVNAQMLGLILMTKLQLAVLKRAHIEQEKRHPFYLYVDEFQNLLTDAFISMLSESRKYALSVHLTNQYIAQLPENIRNAVLGNIGTLITFQIGAQDADFLKKEMQPLDENDLQNVPLREFYIKTTIDGAPYPPFMAKGNAPSEKNKEENYSEVIKTLSELRYGQIII</sequence>
<organism evidence="1 2">
    <name type="scientific">Candidatus Doudnabacteria bacterium Gr01-1014_77</name>
    <dbReference type="NCBI Taxonomy" id="2017133"/>
    <lineage>
        <taxon>Bacteria</taxon>
        <taxon>Candidatus Doudnaibacteriota</taxon>
    </lineage>
</organism>
<dbReference type="CDD" id="cd01127">
    <property type="entry name" value="TrwB_TraG_TraD_VirD4"/>
    <property type="match status" value="1"/>
</dbReference>
<gene>
    <name evidence="1" type="ORF">G01um101477_42</name>
</gene>
<dbReference type="InterPro" id="IPR003688">
    <property type="entry name" value="TraG/VirD4"/>
</dbReference>
<reference evidence="1 2" key="1">
    <citation type="submission" date="2017-07" db="EMBL/GenBank/DDBJ databases">
        <title>Mechanisms for carbon and nitrogen cycling indicate functional differentiation within the Candidate Phyla Radiation.</title>
        <authorList>
            <person name="Danczak R.E."/>
            <person name="Johnston M.D."/>
            <person name="Kenah C."/>
            <person name="Slattery M."/>
            <person name="Wrighton K.C."/>
            <person name="Wilkins M.J."/>
        </authorList>
    </citation>
    <scope>NUCLEOTIDE SEQUENCE [LARGE SCALE GENOMIC DNA]</scope>
    <source>
        <strain evidence="1">Gr01-1014_77</strain>
    </source>
</reference>
<evidence type="ECO:0000313" key="2">
    <source>
        <dbReference type="Proteomes" id="UP000319613"/>
    </source>
</evidence>
<protein>
    <recommendedName>
        <fullName evidence="3">Type IV secretion system coupling protein TraD DNA-binding domain-containing protein</fullName>
    </recommendedName>
</protein>
<dbReference type="SUPFAM" id="SSF52540">
    <property type="entry name" value="P-loop containing nucleoside triphosphate hydrolases"/>
    <property type="match status" value="1"/>
</dbReference>
<evidence type="ECO:0000313" key="1">
    <source>
        <dbReference type="EMBL" id="TSC66655.1"/>
    </source>
</evidence>
<dbReference type="GO" id="GO:0016020">
    <property type="term" value="C:membrane"/>
    <property type="evidence" value="ECO:0007669"/>
    <property type="project" value="InterPro"/>
</dbReference>
<proteinExistence type="predicted"/>
<dbReference type="Gene3D" id="3.40.50.300">
    <property type="entry name" value="P-loop containing nucleotide triphosphate hydrolases"/>
    <property type="match status" value="2"/>
</dbReference>
<dbReference type="PANTHER" id="PTHR30121">
    <property type="entry name" value="UNCHARACTERIZED PROTEIN YJGR-RELATED"/>
    <property type="match status" value="1"/>
</dbReference>
<accession>A0A554JE52</accession>
<name>A0A554JE52_9BACT</name>
<comment type="caution">
    <text evidence="1">The sequence shown here is derived from an EMBL/GenBank/DDBJ whole genome shotgun (WGS) entry which is preliminary data.</text>
</comment>
<dbReference type="AlphaFoldDB" id="A0A554JE52"/>
<dbReference type="InterPro" id="IPR051162">
    <property type="entry name" value="T4SS_component"/>
</dbReference>
<dbReference type="InterPro" id="IPR027417">
    <property type="entry name" value="P-loop_NTPase"/>
</dbReference>
<dbReference type="Proteomes" id="UP000319613">
    <property type="component" value="Unassembled WGS sequence"/>
</dbReference>
<dbReference type="EMBL" id="VMFF01000002">
    <property type="protein sequence ID" value="TSC66655.1"/>
    <property type="molecule type" value="Genomic_DNA"/>
</dbReference>
<evidence type="ECO:0008006" key="3">
    <source>
        <dbReference type="Google" id="ProtNLM"/>
    </source>
</evidence>
<dbReference type="PANTHER" id="PTHR30121:SF11">
    <property type="entry name" value="AAA+ ATPASE DOMAIN-CONTAINING PROTEIN"/>
    <property type="match status" value="1"/>
</dbReference>